<dbReference type="GO" id="GO:0016020">
    <property type="term" value="C:membrane"/>
    <property type="evidence" value="ECO:0007669"/>
    <property type="project" value="UniProtKB-SubCell"/>
</dbReference>
<dbReference type="GO" id="GO:0007165">
    <property type="term" value="P:signal transduction"/>
    <property type="evidence" value="ECO:0007669"/>
    <property type="project" value="UniProtKB-KW"/>
</dbReference>
<evidence type="ECO:0000256" key="1">
    <source>
        <dbReference type="ARBA" id="ARBA00004370"/>
    </source>
</evidence>
<dbReference type="InterPro" id="IPR003660">
    <property type="entry name" value="HAMP_dom"/>
</dbReference>
<feature type="transmembrane region" description="Helical" evidence="5">
    <location>
        <begin position="305"/>
        <end position="328"/>
    </location>
</feature>
<organism evidence="8 9">
    <name type="scientific">Paludibacterium paludis</name>
    <dbReference type="NCBI Taxonomy" id="1225769"/>
    <lineage>
        <taxon>Bacteria</taxon>
        <taxon>Pseudomonadati</taxon>
        <taxon>Pseudomonadota</taxon>
        <taxon>Betaproteobacteria</taxon>
        <taxon>Neisseriales</taxon>
        <taxon>Chromobacteriaceae</taxon>
        <taxon>Paludibacterium</taxon>
    </lineage>
</organism>
<feature type="domain" description="HAMP" evidence="7">
    <location>
        <begin position="329"/>
        <end position="383"/>
    </location>
</feature>
<dbReference type="PANTHER" id="PTHR32089">
    <property type="entry name" value="METHYL-ACCEPTING CHEMOTAXIS PROTEIN MCPB"/>
    <property type="match status" value="1"/>
</dbReference>
<dbReference type="Pfam" id="PF00015">
    <property type="entry name" value="MCPsignal"/>
    <property type="match status" value="1"/>
</dbReference>
<evidence type="ECO:0000313" key="8">
    <source>
        <dbReference type="EMBL" id="GGY29089.1"/>
    </source>
</evidence>
<keyword evidence="2 4" id="KW-0807">Transducer</keyword>
<reference evidence="8" key="2">
    <citation type="submission" date="2020-09" db="EMBL/GenBank/DDBJ databases">
        <authorList>
            <person name="Sun Q."/>
            <person name="Kim S."/>
        </authorList>
    </citation>
    <scope>NUCLEOTIDE SEQUENCE</scope>
    <source>
        <strain evidence="8">KCTC 32182</strain>
    </source>
</reference>
<proteinExistence type="inferred from homology"/>
<evidence type="ECO:0000259" key="7">
    <source>
        <dbReference type="PROSITE" id="PS50885"/>
    </source>
</evidence>
<dbReference type="PANTHER" id="PTHR32089:SF112">
    <property type="entry name" value="LYSOZYME-LIKE PROTEIN-RELATED"/>
    <property type="match status" value="1"/>
</dbReference>
<evidence type="ECO:0000256" key="2">
    <source>
        <dbReference type="ARBA" id="ARBA00023224"/>
    </source>
</evidence>
<dbReference type="CDD" id="cd06225">
    <property type="entry name" value="HAMP"/>
    <property type="match status" value="1"/>
</dbReference>
<accession>A0A918UBD7</accession>
<name>A0A918UBD7_9NEIS</name>
<dbReference type="SMART" id="SM00283">
    <property type="entry name" value="MA"/>
    <property type="match status" value="1"/>
</dbReference>
<evidence type="ECO:0000256" key="5">
    <source>
        <dbReference type="SAM" id="Phobius"/>
    </source>
</evidence>
<comment type="similarity">
    <text evidence="3">Belongs to the methyl-accepting chemotaxis (MCP) protein family.</text>
</comment>
<dbReference type="SMART" id="SM00304">
    <property type="entry name" value="HAMP"/>
    <property type="match status" value="1"/>
</dbReference>
<dbReference type="SUPFAM" id="SSF58104">
    <property type="entry name" value="Methyl-accepting chemotaxis protein (MCP) signaling domain"/>
    <property type="match status" value="1"/>
</dbReference>
<dbReference type="PROSITE" id="PS50885">
    <property type="entry name" value="HAMP"/>
    <property type="match status" value="1"/>
</dbReference>
<dbReference type="Proteomes" id="UP000645257">
    <property type="component" value="Unassembled WGS sequence"/>
</dbReference>
<dbReference type="AlphaFoldDB" id="A0A918UBD7"/>
<keyword evidence="5" id="KW-0472">Membrane</keyword>
<dbReference type="PROSITE" id="PS50111">
    <property type="entry name" value="CHEMOTAXIS_TRANSDUC_2"/>
    <property type="match status" value="1"/>
</dbReference>
<dbReference type="CDD" id="cd12913">
    <property type="entry name" value="PDC1_MCP_like"/>
    <property type="match status" value="1"/>
</dbReference>
<feature type="domain" description="Methyl-accepting transducer" evidence="6">
    <location>
        <begin position="388"/>
        <end position="624"/>
    </location>
</feature>
<dbReference type="EMBL" id="BMYX01000028">
    <property type="protein sequence ID" value="GGY29089.1"/>
    <property type="molecule type" value="Genomic_DNA"/>
</dbReference>
<comment type="subcellular location">
    <subcellularLocation>
        <location evidence="1">Membrane</location>
    </subcellularLocation>
</comment>
<dbReference type="GO" id="GO:0006935">
    <property type="term" value="P:chemotaxis"/>
    <property type="evidence" value="ECO:0007669"/>
    <property type="project" value="UniProtKB-ARBA"/>
</dbReference>
<evidence type="ECO:0000256" key="4">
    <source>
        <dbReference type="PROSITE-ProRule" id="PRU00284"/>
    </source>
</evidence>
<dbReference type="CDD" id="cd18774">
    <property type="entry name" value="PDC2_HK_sensor"/>
    <property type="match status" value="1"/>
</dbReference>
<dbReference type="Gene3D" id="1.10.287.950">
    <property type="entry name" value="Methyl-accepting chemotaxis protein"/>
    <property type="match status" value="1"/>
</dbReference>
<dbReference type="Gene3D" id="3.30.450.20">
    <property type="entry name" value="PAS domain"/>
    <property type="match status" value="2"/>
</dbReference>
<evidence type="ECO:0000259" key="6">
    <source>
        <dbReference type="PROSITE" id="PS50111"/>
    </source>
</evidence>
<dbReference type="Pfam" id="PF00672">
    <property type="entry name" value="HAMP"/>
    <property type="match status" value="1"/>
</dbReference>
<dbReference type="InterPro" id="IPR004089">
    <property type="entry name" value="MCPsignal_dom"/>
</dbReference>
<dbReference type="CDD" id="cd11386">
    <property type="entry name" value="MCP_signal"/>
    <property type="match status" value="1"/>
</dbReference>
<comment type="caution">
    <text evidence="8">The sequence shown here is derived from an EMBL/GenBank/DDBJ whole genome shotgun (WGS) entry which is preliminary data.</text>
</comment>
<keyword evidence="5" id="KW-0812">Transmembrane</keyword>
<dbReference type="RefSeq" id="WP_189536798.1">
    <property type="nucleotide sequence ID" value="NZ_BMYX01000028.1"/>
</dbReference>
<evidence type="ECO:0000256" key="3">
    <source>
        <dbReference type="ARBA" id="ARBA00029447"/>
    </source>
</evidence>
<reference evidence="8" key="1">
    <citation type="journal article" date="2014" name="Int. J. Syst. Evol. Microbiol.">
        <title>Complete genome sequence of Corynebacterium casei LMG S-19264T (=DSM 44701T), isolated from a smear-ripened cheese.</title>
        <authorList>
            <consortium name="US DOE Joint Genome Institute (JGI-PGF)"/>
            <person name="Walter F."/>
            <person name="Albersmeier A."/>
            <person name="Kalinowski J."/>
            <person name="Ruckert C."/>
        </authorList>
    </citation>
    <scope>NUCLEOTIDE SEQUENCE</scope>
    <source>
        <strain evidence="8">KCTC 32182</strain>
    </source>
</reference>
<sequence>MLTTTRRKILFTSALLVLAGFTAIVAINIATSYSRAKDSVMSNARTLAEREAGKVGQMIEQAFHSTQTLAGDALAVRAHQPGNARELLSDMVKAQLPGNPNAIGYWLDWEPNALDGRDAQFAGTEHNDETGRSGVYWLRKEGKIDVVWGGSGVDNVAYYTTPLKTGKPFMTEPYIDEDVHILMGTLTIPLIAGGKAVGVAGCDMGLSHLSSLAAAIKPFDTGFMTLYSNSGLLLAGREGIELGKADPTLPAQAAEAIRQGNAYEYESDDGFRHFLMPAKIAGIPNSWSVRISIPLDRAMAPVKAAAWQAVVMSLAILAAILAILGFVLHRLLRPLDTLQGAMTQLAGGSGDLTRELPVTTTDEIGKSAAAFNTFTGSLREMLLEVRGTADTVLAAVGNLGEEIHHISEGSGKQAMAANATASSIEELSVSISHIADSVRATEMLAREAGTMSEEASRTVQDAVSEIDRIANTVRTLSGVLGNLEERSGEISSIVGVISDIADQTNLLALNAAIEAARAGEQGRGFAVVADEVRKLAERTSSATREIDGMIQAIQQESRTAVSNMSDAMTQVDNGVALAGGAASAIARIREHSGSMVSAMGDIAVATGEQSSASQQIALHIEQIHSMVQQNDESVKNSAGTVSSLADTGKTLSRLMARFTL</sequence>
<dbReference type="FunFam" id="1.10.287.950:FF:000001">
    <property type="entry name" value="Methyl-accepting chemotaxis sensory transducer"/>
    <property type="match status" value="1"/>
</dbReference>
<protein>
    <submittedName>
        <fullName evidence="8">Chemotaxis transducer</fullName>
    </submittedName>
</protein>
<evidence type="ECO:0000313" key="9">
    <source>
        <dbReference type="Proteomes" id="UP000645257"/>
    </source>
</evidence>
<dbReference type="Pfam" id="PF22673">
    <property type="entry name" value="MCP-like_PDC_1"/>
    <property type="match status" value="1"/>
</dbReference>
<keyword evidence="5" id="KW-1133">Transmembrane helix</keyword>
<gene>
    <name evidence="8" type="ORF">GCM10011289_35210</name>
</gene>
<keyword evidence="9" id="KW-1185">Reference proteome</keyword>